<dbReference type="Gene3D" id="3.40.50.300">
    <property type="entry name" value="P-loop containing nucleotide triphosphate hydrolases"/>
    <property type="match status" value="1"/>
</dbReference>
<dbReference type="InterPro" id="IPR036726">
    <property type="entry name" value="GTP1_OBG_dom_sf"/>
</dbReference>
<sequence>MFRASRLVFSRMKASTKALNRASGRAATRAPPSPSAARGLLFRRTLTAGPGTTTTREGFRPAEATSSRDERKGQEEEYEDWDFGGEEEPVSQVRERRSVPAEVRCFDTAKICAQSGKGGDGQVSFRREKYVPRGGPDGGNGGRGGHVWVVATKGLNSLSSFRNQIHFRAKKGGNGMGRNCAGAAGEDVEVKVPIGTIIRRAGVLDGDTFEQSAAGGEGAGAAGGFGYADVTADLETLTFDGEGEGAVSELDRMGSLELLRDGEKKLLIHGGRGGRGNTSFRTSTNKTPRLSEAGEAGMEEWFELELKLVADVGIVGAPNAGKSTLLSSLSNAKPKIAAYPFTTLVPNLGVCDKLGYKSIVFADVPGLLEGAHTGIGLGQEFLRHCERCKVLVQVIDGDSPDPLGDYHAIRTELELFSETLSTKPYIVAINKIDIPDVLDRTRGLQDYLRGEGVETHTISAAARQGVDPLVKSVDSVLERFAEEERGSFGGFVDDGFAVPEQEADLAADFKRLRKEADKATTRRDFSDFSLHYEGATRTWLVKGRAFESYVQMTDWQYYQAWQRFRKIIKVSGLHTALKRQGIKNGDTVCIGSQEFEWSSKMDQDLSYGEWRDIMDEEE</sequence>
<evidence type="ECO:0000259" key="8">
    <source>
        <dbReference type="PROSITE" id="PS51710"/>
    </source>
</evidence>
<evidence type="ECO:0000259" key="9">
    <source>
        <dbReference type="PROSITE" id="PS51881"/>
    </source>
</evidence>
<dbReference type="Pfam" id="PF01018">
    <property type="entry name" value="GTP1_OBG"/>
    <property type="match status" value="2"/>
</dbReference>
<keyword evidence="5" id="KW-0460">Magnesium</keyword>
<feature type="compositionally biased region" description="Basic and acidic residues" evidence="7">
    <location>
        <begin position="66"/>
        <end position="75"/>
    </location>
</feature>
<dbReference type="Gene3D" id="2.70.210.12">
    <property type="entry name" value="GTP1/OBG domain"/>
    <property type="match status" value="1"/>
</dbReference>
<dbReference type="InterPro" id="IPR045086">
    <property type="entry name" value="OBG_GTPase"/>
</dbReference>
<evidence type="ECO:0000256" key="3">
    <source>
        <dbReference type="ARBA" id="ARBA00022723"/>
    </source>
</evidence>
<evidence type="ECO:0000256" key="5">
    <source>
        <dbReference type="ARBA" id="ARBA00022842"/>
    </source>
</evidence>
<dbReference type="InterPro" id="IPR036346">
    <property type="entry name" value="GTP-bd_prot_GTP1/OBG_C_sf"/>
</dbReference>
<feature type="region of interest" description="Disordered" evidence="7">
    <location>
        <begin position="44"/>
        <end position="95"/>
    </location>
</feature>
<feature type="domain" description="OCT" evidence="9">
    <location>
        <begin position="517"/>
        <end position="599"/>
    </location>
</feature>
<dbReference type="InterPro" id="IPR015349">
    <property type="entry name" value="OCT_dom"/>
</dbReference>
<dbReference type="InterPro" id="IPR006073">
    <property type="entry name" value="GTP-bd"/>
</dbReference>
<organism evidence="11 12">
    <name type="scientific">Chloropicon roscoffensis</name>
    <dbReference type="NCBI Taxonomy" id="1461544"/>
    <lineage>
        <taxon>Eukaryota</taxon>
        <taxon>Viridiplantae</taxon>
        <taxon>Chlorophyta</taxon>
        <taxon>Chloropicophyceae</taxon>
        <taxon>Chloropicales</taxon>
        <taxon>Chloropicaceae</taxon>
        <taxon>Chloropicon</taxon>
    </lineage>
</organism>
<evidence type="ECO:0000256" key="6">
    <source>
        <dbReference type="ARBA" id="ARBA00023134"/>
    </source>
</evidence>
<dbReference type="AlphaFoldDB" id="A0AAX4PDU0"/>
<evidence type="ECO:0000256" key="2">
    <source>
        <dbReference type="ARBA" id="ARBA00007699"/>
    </source>
</evidence>
<dbReference type="InterPro" id="IPR027417">
    <property type="entry name" value="P-loop_NTPase"/>
</dbReference>
<comment type="cofactor">
    <cofactor evidence="1">
        <name>Mg(2+)</name>
        <dbReference type="ChEBI" id="CHEBI:18420"/>
    </cofactor>
</comment>
<dbReference type="GO" id="GO:0003924">
    <property type="term" value="F:GTPase activity"/>
    <property type="evidence" value="ECO:0007669"/>
    <property type="project" value="InterPro"/>
</dbReference>
<dbReference type="NCBIfam" id="TIGR03595">
    <property type="entry name" value="Obg_CgtA_exten"/>
    <property type="match status" value="1"/>
</dbReference>
<evidence type="ECO:0000313" key="12">
    <source>
        <dbReference type="Proteomes" id="UP001472866"/>
    </source>
</evidence>
<evidence type="ECO:0000256" key="7">
    <source>
        <dbReference type="SAM" id="MobiDB-lite"/>
    </source>
</evidence>
<keyword evidence="12" id="KW-1185">Reference proteome</keyword>
<dbReference type="InterPro" id="IPR031167">
    <property type="entry name" value="G_OBG"/>
</dbReference>
<dbReference type="PANTHER" id="PTHR11702">
    <property type="entry name" value="DEVELOPMENTALLY REGULATED GTP-BINDING PROTEIN-RELATED"/>
    <property type="match status" value="1"/>
</dbReference>
<keyword evidence="4" id="KW-0547">Nucleotide-binding</keyword>
<reference evidence="11 12" key="1">
    <citation type="submission" date="2024-03" db="EMBL/GenBank/DDBJ databases">
        <title>Complete genome sequence of the green alga Chloropicon roscoffensis RCC1871.</title>
        <authorList>
            <person name="Lemieux C."/>
            <person name="Pombert J.-F."/>
            <person name="Otis C."/>
            <person name="Turmel M."/>
        </authorList>
    </citation>
    <scope>NUCLEOTIDE SEQUENCE [LARGE SCALE GENOMIC DNA]</scope>
    <source>
        <strain evidence="11 12">RCC1871</strain>
    </source>
</reference>
<dbReference type="InterPro" id="IPR006169">
    <property type="entry name" value="GTP1_OBG_dom"/>
</dbReference>
<dbReference type="Pfam" id="PF09269">
    <property type="entry name" value="DUF1967"/>
    <property type="match status" value="1"/>
</dbReference>
<evidence type="ECO:0000313" key="11">
    <source>
        <dbReference type="EMBL" id="WZN63931.1"/>
    </source>
</evidence>
<feature type="compositionally biased region" description="Acidic residues" evidence="7">
    <location>
        <begin position="76"/>
        <end position="89"/>
    </location>
</feature>
<accession>A0AAX4PDU0</accession>
<dbReference type="GO" id="GO:0042254">
    <property type="term" value="P:ribosome biogenesis"/>
    <property type="evidence" value="ECO:0007669"/>
    <property type="project" value="UniProtKB-UniRule"/>
</dbReference>
<dbReference type="GO" id="GO:0000287">
    <property type="term" value="F:magnesium ion binding"/>
    <property type="evidence" value="ECO:0007669"/>
    <property type="project" value="InterPro"/>
</dbReference>
<evidence type="ECO:0000259" key="10">
    <source>
        <dbReference type="PROSITE" id="PS51883"/>
    </source>
</evidence>
<dbReference type="GO" id="GO:0005739">
    <property type="term" value="C:mitochondrion"/>
    <property type="evidence" value="ECO:0007669"/>
    <property type="project" value="TreeGrafter"/>
</dbReference>
<name>A0AAX4PDU0_9CHLO</name>
<gene>
    <name evidence="11" type="ORF">HKI87_08g54840</name>
</gene>
<keyword evidence="3" id="KW-0479">Metal-binding</keyword>
<dbReference type="PROSITE" id="PS51881">
    <property type="entry name" value="OCT"/>
    <property type="match status" value="1"/>
</dbReference>
<dbReference type="SUPFAM" id="SSF82051">
    <property type="entry name" value="Obg GTP-binding protein N-terminal domain"/>
    <property type="match status" value="1"/>
</dbReference>
<keyword evidence="6" id="KW-0342">GTP-binding</keyword>
<dbReference type="PANTHER" id="PTHR11702:SF44">
    <property type="entry name" value="GTP-BINDING PROTEIN OBGC, CHLOROPLASTIC"/>
    <property type="match status" value="1"/>
</dbReference>
<feature type="compositionally biased region" description="Low complexity" evidence="7">
    <location>
        <begin position="44"/>
        <end position="56"/>
    </location>
</feature>
<dbReference type="NCBIfam" id="NF008956">
    <property type="entry name" value="PRK12299.1"/>
    <property type="match status" value="1"/>
</dbReference>
<dbReference type="InterPro" id="IPR006074">
    <property type="entry name" value="GTP1-OBG_CS"/>
</dbReference>
<evidence type="ECO:0000256" key="4">
    <source>
        <dbReference type="ARBA" id="ARBA00022741"/>
    </source>
</evidence>
<dbReference type="PROSITE" id="PS00905">
    <property type="entry name" value="GTP1_OBG"/>
    <property type="match status" value="1"/>
</dbReference>
<feature type="domain" description="OBG-type G" evidence="8">
    <location>
        <begin position="310"/>
        <end position="478"/>
    </location>
</feature>
<dbReference type="SUPFAM" id="SSF52540">
    <property type="entry name" value="P-loop containing nucleoside triphosphate hydrolases"/>
    <property type="match status" value="1"/>
</dbReference>
<feature type="domain" description="Obg" evidence="10">
    <location>
        <begin position="103"/>
        <end position="309"/>
    </location>
</feature>
<evidence type="ECO:0000256" key="1">
    <source>
        <dbReference type="ARBA" id="ARBA00001946"/>
    </source>
</evidence>
<dbReference type="EMBL" id="CP151508">
    <property type="protein sequence ID" value="WZN63931.1"/>
    <property type="molecule type" value="Genomic_DNA"/>
</dbReference>
<dbReference type="Proteomes" id="UP001472866">
    <property type="component" value="Chromosome 08"/>
</dbReference>
<dbReference type="PRINTS" id="PR00326">
    <property type="entry name" value="GTP1OBG"/>
</dbReference>
<protein>
    <submittedName>
        <fullName evidence="11">GTP-binding protein Obg/CgtA</fullName>
    </submittedName>
</protein>
<dbReference type="PROSITE" id="PS51710">
    <property type="entry name" value="G_OBG"/>
    <property type="match status" value="1"/>
</dbReference>
<dbReference type="InterPro" id="IPR014100">
    <property type="entry name" value="GTP-bd_Obg/CgtA"/>
</dbReference>
<dbReference type="Pfam" id="PF01926">
    <property type="entry name" value="MMR_HSR1"/>
    <property type="match status" value="1"/>
</dbReference>
<dbReference type="SUPFAM" id="SSF102741">
    <property type="entry name" value="Obg GTP-binding protein C-terminal domain"/>
    <property type="match status" value="1"/>
</dbReference>
<dbReference type="PROSITE" id="PS51883">
    <property type="entry name" value="OBG"/>
    <property type="match status" value="1"/>
</dbReference>
<dbReference type="FunFam" id="2.70.210.12:FF:000001">
    <property type="entry name" value="GTPase Obg"/>
    <property type="match status" value="1"/>
</dbReference>
<proteinExistence type="inferred from homology"/>
<dbReference type="HAMAP" id="MF_01454">
    <property type="entry name" value="GTPase_Obg"/>
    <property type="match status" value="1"/>
</dbReference>
<dbReference type="CDD" id="cd01898">
    <property type="entry name" value="Obg"/>
    <property type="match status" value="1"/>
</dbReference>
<dbReference type="Gene3D" id="3.30.300.350">
    <property type="entry name" value="GTP-binding protein OBG, C-terminal domain"/>
    <property type="match status" value="1"/>
</dbReference>
<dbReference type="GO" id="GO:0005525">
    <property type="term" value="F:GTP binding"/>
    <property type="evidence" value="ECO:0007669"/>
    <property type="project" value="UniProtKB-KW"/>
</dbReference>
<comment type="similarity">
    <text evidence="2">Belongs to the TRAFAC class OBG-HflX-like GTPase superfamily. OBG GTPase family.</text>
</comment>